<protein>
    <submittedName>
        <fullName evidence="3">Biuret hydrolase</fullName>
        <ecNumber evidence="3">3.5.1.84</ecNumber>
    </submittedName>
</protein>
<evidence type="ECO:0000313" key="3">
    <source>
        <dbReference type="EMBL" id="AOS45781.1"/>
    </source>
</evidence>
<dbReference type="PROSITE" id="PS00571">
    <property type="entry name" value="AMIDASES"/>
    <property type="match status" value="1"/>
</dbReference>
<dbReference type="PANTHER" id="PTHR11895:SF7">
    <property type="entry name" value="GLUTAMYL-TRNA(GLN) AMIDOTRANSFERASE SUBUNIT A, MITOCHONDRIAL"/>
    <property type="match status" value="1"/>
</dbReference>
<dbReference type="SUPFAM" id="SSF75304">
    <property type="entry name" value="Amidase signature (AS) enzymes"/>
    <property type="match status" value="1"/>
</dbReference>
<dbReference type="EMBL" id="CP016094">
    <property type="protein sequence ID" value="AOS45781.1"/>
    <property type="molecule type" value="Genomic_DNA"/>
</dbReference>
<dbReference type="Proteomes" id="UP000095228">
    <property type="component" value="Chromosome"/>
</dbReference>
<sequence length="431" mass="45654">MDTIAPKTPAALPFAGWQALGAVGAARELQARVAALPDPLRRAAVAWLRPEGELVEQLATVAPAADRPLAGMPYFLKDLFDLTGVPTRAGSTFLDQLRPLPSHDCQLAQRLGELGAGCAGKSHLVEFASGLTGENPHYGDCPHPFHPQCLSGGSSSGSAALVAAGVAPLSIGTDTGGSVRVPAAWCGLHGFRLSPGDAFIRDAFPLAPTMDTAGWFTANAPDMLTAWRALVPGTGRPLASEPRGCYLNARKLLPGMDPTVATACDYAAASLTARADPVAEASLVLSWHHAVEAYITIGMSEAHTVHRDWLVPHRERYDPIIWRRFTDAGSFPAADIARAHERRREIISVLRDFFRTYDYLVLPSVSCAAPTKAEATLELRRNILTLCSPASLAGLPVLSLPVALPSGLTAGLQIILPSADSPVVPWLLGRS</sequence>
<dbReference type="InterPro" id="IPR036928">
    <property type="entry name" value="AS_sf"/>
</dbReference>
<evidence type="ECO:0000259" key="2">
    <source>
        <dbReference type="Pfam" id="PF01425"/>
    </source>
</evidence>
<organism evidence="3 4">
    <name type="scientific">Lacunisphaera limnophila</name>
    <dbReference type="NCBI Taxonomy" id="1838286"/>
    <lineage>
        <taxon>Bacteria</taxon>
        <taxon>Pseudomonadati</taxon>
        <taxon>Verrucomicrobiota</taxon>
        <taxon>Opitutia</taxon>
        <taxon>Opitutales</taxon>
        <taxon>Opitutaceae</taxon>
        <taxon>Lacunisphaera</taxon>
    </lineage>
</organism>
<accession>A0A1D8AY22</accession>
<keyword evidence="3" id="KW-0378">Hydrolase</keyword>
<dbReference type="AlphaFoldDB" id="A0A1D8AY22"/>
<dbReference type="InterPro" id="IPR000120">
    <property type="entry name" value="Amidase"/>
</dbReference>
<dbReference type="Pfam" id="PF01425">
    <property type="entry name" value="Amidase"/>
    <property type="match status" value="1"/>
</dbReference>
<comment type="similarity">
    <text evidence="1">Belongs to the amidase family.</text>
</comment>
<dbReference type="PANTHER" id="PTHR11895">
    <property type="entry name" value="TRANSAMIDASE"/>
    <property type="match status" value="1"/>
</dbReference>
<dbReference type="InterPro" id="IPR023631">
    <property type="entry name" value="Amidase_dom"/>
</dbReference>
<dbReference type="STRING" id="1838286.Verru16b_02869"/>
<reference evidence="3 4" key="1">
    <citation type="submission" date="2016-06" db="EMBL/GenBank/DDBJ databases">
        <title>Three novel species with peptidoglycan cell walls form the new genus Lacunisphaera gen. nov. in the family Opitutaceae of the verrucomicrobial subdivision 4.</title>
        <authorList>
            <person name="Rast P."/>
            <person name="Gloeckner I."/>
            <person name="Jogler M."/>
            <person name="Boedeker C."/>
            <person name="Jeske O."/>
            <person name="Wiegand S."/>
            <person name="Reinhardt R."/>
            <person name="Schumann P."/>
            <person name="Rohde M."/>
            <person name="Spring S."/>
            <person name="Gloeckner F.O."/>
            <person name="Jogler C."/>
        </authorList>
    </citation>
    <scope>NUCLEOTIDE SEQUENCE [LARGE SCALE GENOMIC DNA]</scope>
    <source>
        <strain evidence="3 4">IG16b</strain>
    </source>
</reference>
<dbReference type="KEGG" id="obg:Verru16b_02869"/>
<evidence type="ECO:0000256" key="1">
    <source>
        <dbReference type="ARBA" id="ARBA00009199"/>
    </source>
</evidence>
<feature type="domain" description="Amidase" evidence="2">
    <location>
        <begin position="64"/>
        <end position="415"/>
    </location>
</feature>
<evidence type="ECO:0000313" key="4">
    <source>
        <dbReference type="Proteomes" id="UP000095228"/>
    </source>
</evidence>
<proteinExistence type="inferred from homology"/>
<dbReference type="InterPro" id="IPR020556">
    <property type="entry name" value="Amidase_CS"/>
</dbReference>
<name>A0A1D8AY22_9BACT</name>
<dbReference type="Gene3D" id="3.90.1300.10">
    <property type="entry name" value="Amidase signature (AS) domain"/>
    <property type="match status" value="1"/>
</dbReference>
<dbReference type="EC" id="3.5.1.84" evidence="3"/>
<gene>
    <name evidence="3" type="primary">atzE</name>
    <name evidence="3" type="ORF">Verru16b_02869</name>
</gene>
<keyword evidence="4" id="KW-1185">Reference proteome</keyword>
<dbReference type="GO" id="GO:0018750">
    <property type="term" value="F:biuret amidohydrolase activity"/>
    <property type="evidence" value="ECO:0007669"/>
    <property type="project" value="UniProtKB-EC"/>
</dbReference>